<dbReference type="NCBIfam" id="TIGR00453">
    <property type="entry name" value="ispD"/>
    <property type="match status" value="1"/>
</dbReference>
<dbReference type="PANTHER" id="PTHR32125">
    <property type="entry name" value="2-C-METHYL-D-ERYTHRITOL 4-PHOSPHATE CYTIDYLYLTRANSFERASE, CHLOROPLASTIC"/>
    <property type="match status" value="1"/>
</dbReference>
<proteinExistence type="inferred from homology"/>
<dbReference type="InterPro" id="IPR029044">
    <property type="entry name" value="Nucleotide-diphossugar_trans"/>
</dbReference>
<dbReference type="FunFam" id="3.90.550.10:FF:000003">
    <property type="entry name" value="2-C-methyl-D-erythritol 4-phosphate cytidylyltransferase"/>
    <property type="match status" value="1"/>
</dbReference>
<feature type="site" description="Positions MEP for the nucleophilic attack" evidence="7">
    <location>
        <position position="167"/>
    </location>
</feature>
<feature type="site" description="Transition state stabilizer" evidence="7">
    <location>
        <position position="31"/>
    </location>
</feature>
<dbReference type="SUPFAM" id="SSF53448">
    <property type="entry name" value="Nucleotide-diphospho-sugar transferases"/>
    <property type="match status" value="1"/>
</dbReference>
<dbReference type="InterPro" id="IPR018294">
    <property type="entry name" value="ISPD_synthase_CS"/>
</dbReference>
<dbReference type="EC" id="2.7.7.60" evidence="7"/>
<evidence type="ECO:0000313" key="9">
    <source>
        <dbReference type="Proteomes" id="UP001057991"/>
    </source>
</evidence>
<reference evidence="8" key="1">
    <citation type="submission" date="2021-08" db="EMBL/GenBank/DDBJ databases">
        <authorList>
            <person name="Nwanade C."/>
            <person name="Wang M."/>
            <person name="Masoudi A."/>
            <person name="Yu Z."/>
            <person name="Liu J."/>
        </authorList>
    </citation>
    <scope>NUCLEOTIDE SEQUENCE</scope>
    <source>
        <strain evidence="8">S056</strain>
    </source>
</reference>
<feature type="site" description="Transition state stabilizer" evidence="7">
    <location>
        <position position="24"/>
    </location>
</feature>
<comment type="similarity">
    <text evidence="3 7">Belongs to the IspD/TarI cytidylyltransferase family. IspD subfamily.</text>
</comment>
<dbReference type="InterPro" id="IPR050088">
    <property type="entry name" value="IspD/TarI_cytidylyltransf_bact"/>
</dbReference>
<comment type="function">
    <text evidence="7">Catalyzes the formation of 4-diphosphocytidyl-2-C-methyl-D-erythritol from CTP and 2-C-methyl-D-erythritol 4-phosphate (MEP).</text>
</comment>
<dbReference type="InterPro" id="IPR034683">
    <property type="entry name" value="IspD/TarI"/>
</dbReference>
<evidence type="ECO:0000313" key="8">
    <source>
        <dbReference type="EMBL" id="UWP96601.1"/>
    </source>
</evidence>
<keyword evidence="6 7" id="KW-0414">Isoprene biosynthesis</keyword>
<evidence type="ECO:0000256" key="3">
    <source>
        <dbReference type="ARBA" id="ARBA00009789"/>
    </source>
</evidence>
<dbReference type="PROSITE" id="PS01295">
    <property type="entry name" value="ISPD"/>
    <property type="match status" value="1"/>
</dbReference>
<organism evidence="8 9">
    <name type="scientific">Aliiroseovarius crassostreae</name>
    <dbReference type="NCBI Taxonomy" id="154981"/>
    <lineage>
        <taxon>Bacteria</taxon>
        <taxon>Pseudomonadati</taxon>
        <taxon>Pseudomonadota</taxon>
        <taxon>Alphaproteobacteria</taxon>
        <taxon>Rhodobacterales</taxon>
        <taxon>Paracoccaceae</taxon>
        <taxon>Aliiroseovarius</taxon>
    </lineage>
</organism>
<dbReference type="GO" id="GO:0019288">
    <property type="term" value="P:isopentenyl diphosphate biosynthetic process, methylerythritol 4-phosphate pathway"/>
    <property type="evidence" value="ECO:0007669"/>
    <property type="project" value="UniProtKB-UniRule"/>
</dbReference>
<keyword evidence="5 7" id="KW-0548">Nucleotidyltransferase</keyword>
<accession>A0A9Q9LW60</accession>
<evidence type="ECO:0000256" key="2">
    <source>
        <dbReference type="ARBA" id="ARBA00004787"/>
    </source>
</evidence>
<dbReference type="Proteomes" id="UP001057991">
    <property type="component" value="Chromosome"/>
</dbReference>
<dbReference type="Pfam" id="PF01128">
    <property type="entry name" value="IspD"/>
    <property type="match status" value="1"/>
</dbReference>
<keyword evidence="4 7" id="KW-0808">Transferase</keyword>
<dbReference type="GO" id="GO:0050518">
    <property type="term" value="F:2-C-methyl-D-erythritol 4-phosphate cytidylyltransferase activity"/>
    <property type="evidence" value="ECO:0007669"/>
    <property type="project" value="UniProtKB-UniRule"/>
</dbReference>
<dbReference type="CDD" id="cd02516">
    <property type="entry name" value="CDP-ME_synthetase"/>
    <property type="match status" value="1"/>
</dbReference>
<comment type="pathway">
    <text evidence="2 7">Isoprenoid biosynthesis; isopentenyl diphosphate biosynthesis via DXP pathway; isopentenyl diphosphate from 1-deoxy-D-xylulose 5-phosphate: step 2/6.</text>
</comment>
<dbReference type="InterPro" id="IPR001228">
    <property type="entry name" value="IspD"/>
</dbReference>
<protein>
    <recommendedName>
        <fullName evidence="7">2-C-methyl-D-erythritol 4-phosphate cytidylyltransferase</fullName>
        <ecNumber evidence="7">2.7.7.60</ecNumber>
    </recommendedName>
    <alternativeName>
        <fullName evidence="7">4-diphosphocytidyl-2C-methyl-D-erythritol synthase</fullName>
    </alternativeName>
    <alternativeName>
        <fullName evidence="7">MEP cytidylyltransferase</fullName>
        <shortName evidence="7">MCT</shortName>
    </alternativeName>
</protein>
<evidence type="ECO:0000256" key="1">
    <source>
        <dbReference type="ARBA" id="ARBA00001282"/>
    </source>
</evidence>
<evidence type="ECO:0000256" key="6">
    <source>
        <dbReference type="ARBA" id="ARBA00023229"/>
    </source>
</evidence>
<evidence type="ECO:0000256" key="7">
    <source>
        <dbReference type="HAMAP-Rule" id="MF_00108"/>
    </source>
</evidence>
<name>A0A9Q9LW60_9RHOB</name>
<sequence>MTHQTHSIPPKVAVVIVAAGRGTRAGGGLPKQWRPLGGGSVAEATIRRFCNHPRISMVALVIHPEDRKLCETLIWDRLPKDPDLPKMAEVFGGANRDESVRRGLEALTSANPDYVLIHDVARPLVSDKVIDAVLDALTLSPGAAPALPVTDALWRGTDGKVSGTQNRDGLYRAQTPQGFHFDKILSAHRAHPGGAADDVEVARHAGLDVTIVAGEEQNLKITTPEDFARAELLLQNIT</sequence>
<dbReference type="Gene3D" id="3.90.550.10">
    <property type="entry name" value="Spore Coat Polysaccharide Biosynthesis Protein SpsA, Chain A"/>
    <property type="match status" value="1"/>
</dbReference>
<feature type="site" description="Positions MEP for the nucleophilic attack" evidence="7">
    <location>
        <position position="220"/>
    </location>
</feature>
<gene>
    <name evidence="7 8" type="primary">ispD</name>
    <name evidence="8" type="ORF">K3X48_06400</name>
</gene>
<evidence type="ECO:0000256" key="5">
    <source>
        <dbReference type="ARBA" id="ARBA00022695"/>
    </source>
</evidence>
<dbReference type="AlphaFoldDB" id="A0A9Q9LW60"/>
<comment type="catalytic activity">
    <reaction evidence="1 7">
        <text>2-C-methyl-D-erythritol 4-phosphate + CTP + H(+) = 4-CDP-2-C-methyl-D-erythritol + diphosphate</text>
        <dbReference type="Rhea" id="RHEA:13429"/>
        <dbReference type="ChEBI" id="CHEBI:15378"/>
        <dbReference type="ChEBI" id="CHEBI:33019"/>
        <dbReference type="ChEBI" id="CHEBI:37563"/>
        <dbReference type="ChEBI" id="CHEBI:57823"/>
        <dbReference type="ChEBI" id="CHEBI:58262"/>
        <dbReference type="EC" id="2.7.7.60"/>
    </reaction>
</comment>
<evidence type="ECO:0000256" key="4">
    <source>
        <dbReference type="ARBA" id="ARBA00022679"/>
    </source>
</evidence>
<dbReference type="EMBL" id="CP080776">
    <property type="protein sequence ID" value="UWP96601.1"/>
    <property type="molecule type" value="Genomic_DNA"/>
</dbReference>
<dbReference type="PANTHER" id="PTHR32125:SF4">
    <property type="entry name" value="2-C-METHYL-D-ERYTHRITOL 4-PHOSPHATE CYTIDYLYLTRANSFERASE, CHLOROPLASTIC"/>
    <property type="match status" value="1"/>
</dbReference>
<dbReference type="HAMAP" id="MF_00108">
    <property type="entry name" value="IspD"/>
    <property type="match status" value="1"/>
</dbReference>
<dbReference type="RefSeq" id="WP_259806665.1">
    <property type="nucleotide sequence ID" value="NZ_CP080776.1"/>
</dbReference>